<evidence type="ECO:0000313" key="4">
    <source>
        <dbReference type="Ensembl" id="ENSBOBP00000010898.1"/>
    </source>
</evidence>
<evidence type="ECO:0000259" key="3">
    <source>
        <dbReference type="PROSITE" id="PS51425"/>
    </source>
</evidence>
<dbReference type="PROSITE" id="PS51425">
    <property type="entry name" value="SCD"/>
    <property type="match status" value="1"/>
</dbReference>
<evidence type="ECO:0000256" key="2">
    <source>
        <dbReference type="RuleBase" id="RU369063"/>
    </source>
</evidence>
<reference evidence="4" key="2">
    <citation type="submission" date="2025-09" db="UniProtKB">
        <authorList>
            <consortium name="Ensembl"/>
        </authorList>
    </citation>
    <scope>IDENTIFICATION</scope>
</reference>
<keyword evidence="2" id="KW-0539">Nucleus</keyword>
<dbReference type="AlphaFoldDB" id="A0A8C0EX91"/>
<proteinExistence type="inferred from homology"/>
<comment type="function">
    <text evidence="2">Component of cohesin complex, a complex required for the cohesion of sister chromatids after DNA replication. The cohesin complex apparently forms a large proteinaceous ring within which sister chromatids can be trapped. At anaphase, the complex is cleaved and dissociates from chromatin, allowing sister chromatids to segregate.</text>
</comment>
<dbReference type="GO" id="GO:0007062">
    <property type="term" value="P:sister chromatid cohesion"/>
    <property type="evidence" value="ECO:0007669"/>
    <property type="project" value="UniProtKB-UniRule"/>
</dbReference>
<keyword evidence="2" id="KW-0131">Cell cycle</keyword>
<name>A0A8C0EX91_BUBBB</name>
<dbReference type="Pfam" id="PF21581">
    <property type="entry name" value="SCD"/>
    <property type="match status" value="1"/>
</dbReference>
<accession>A0A8C0EX91</accession>
<dbReference type="InterPro" id="IPR013721">
    <property type="entry name" value="STAG"/>
</dbReference>
<dbReference type="InterPro" id="IPR016024">
    <property type="entry name" value="ARM-type_fold"/>
</dbReference>
<dbReference type="InterPro" id="IPR039662">
    <property type="entry name" value="Cohesin_Scc3/SA"/>
</dbReference>
<feature type="domain" description="SCD" evidence="3">
    <location>
        <begin position="222"/>
        <end position="307"/>
    </location>
</feature>
<keyword evidence="2" id="KW-0159">Chromosome partition</keyword>
<dbReference type="Ensembl" id="ENSBOBT00000011168.1">
    <property type="protein sequence ID" value="ENSBOBP00000010898.1"/>
    <property type="gene ID" value="ENSBOBG00000006760.1"/>
</dbReference>
<dbReference type="InterPro" id="IPR020839">
    <property type="entry name" value="SCD"/>
</dbReference>
<keyword evidence="2" id="KW-0132">Cell division</keyword>
<keyword evidence="2" id="KW-0158">Chromosome</keyword>
<comment type="subcellular location">
    <subcellularLocation>
        <location evidence="2">Nucleus</location>
    </subcellularLocation>
    <subcellularLocation>
        <location evidence="2">Chromosome</location>
    </subcellularLocation>
    <subcellularLocation>
        <location evidence="2">Chromosome</location>
        <location evidence="2">Centromere</location>
    </subcellularLocation>
</comment>
<dbReference type="Pfam" id="PF24571">
    <property type="entry name" value="HEAT_SCC3-SA"/>
    <property type="match status" value="1"/>
</dbReference>
<dbReference type="GO" id="GO:0008278">
    <property type="term" value="C:cohesin complex"/>
    <property type="evidence" value="ECO:0007669"/>
    <property type="project" value="UniProtKB-UniRule"/>
</dbReference>
<dbReference type="GO" id="GO:0000775">
    <property type="term" value="C:chromosome, centromeric region"/>
    <property type="evidence" value="ECO:0007669"/>
    <property type="project" value="UniProtKB-SubCell"/>
</dbReference>
<dbReference type="GO" id="GO:0051301">
    <property type="term" value="P:cell division"/>
    <property type="evidence" value="ECO:0007669"/>
    <property type="project" value="UniProtKB-UniRule"/>
</dbReference>
<dbReference type="PANTHER" id="PTHR11199:SF2">
    <property type="entry name" value="COHESIN SUBUNIT SA"/>
    <property type="match status" value="1"/>
</dbReference>
<comment type="similarity">
    <text evidence="1 2">Belongs to the SCC3 family.</text>
</comment>
<organism evidence="4 5">
    <name type="scientific">Bubo bubo</name>
    <name type="common">Eurasian eagle-owl</name>
    <name type="synonym">Strix bubo</name>
    <dbReference type="NCBI Taxonomy" id="30461"/>
    <lineage>
        <taxon>Eukaryota</taxon>
        <taxon>Metazoa</taxon>
        <taxon>Chordata</taxon>
        <taxon>Craniata</taxon>
        <taxon>Vertebrata</taxon>
        <taxon>Euteleostomi</taxon>
        <taxon>Archelosauria</taxon>
        <taxon>Archosauria</taxon>
        <taxon>Dinosauria</taxon>
        <taxon>Saurischia</taxon>
        <taxon>Theropoda</taxon>
        <taxon>Coelurosauria</taxon>
        <taxon>Aves</taxon>
        <taxon>Neognathae</taxon>
        <taxon>Neoaves</taxon>
        <taxon>Telluraves</taxon>
        <taxon>Strigiformes</taxon>
        <taxon>Strigidae</taxon>
        <taxon>Bubo</taxon>
    </lineage>
</organism>
<sequence>MNEKFGTSFCPRSSLLHVLEMEQNGSVVNDWIEAYKQDRNVALLDLINFFIQCSGCQGMVTAEMIQSLHKKDVMRKMTETFDEDNEDYPLIRTGPYWKKFKANFCEFIAVLVQQCQCNILYDSYLMNAIISLLTDLADSMVRAFRHTSTLAAMKLLTAIVSVHLNLDVNKHNAQRLYEVEKKRISGKRTNYRLDQLDRKRKEYEHKLLEIQNMMNAIFKGTFLNRYCDVIPEIRATCIEEFGSWIKTYPDAFLNDNYLKYIGWMLYDKQAEVRLKCLLGLQGIYSRRELVSRMDLFTSRFKDRIVSMPLDKDHEVAVQAMKLLMLMNCEDVLSTEDCETLYQFVYTTHRPLAVAAGEFLYKRLLSREGDEEVQPKGGGKFGASTDQLKRLIHFFLESELHKHVAYLIDSLWDWAGKFLKDWECMTTLLLKNAEEDGEALSDAHESALIEIILATVREAAEGHPPVGRGAAKKILSVKEKKIQLEDCTKITEHFITVLPQLLAKYSTDAQKVANLLQIPQYYDLDVYSTGRLEKHLDALLRELKDIVAKHSDMSVLEASSRTYYILCSEEIAIYSQVDRARTQLIDELMGQLNQLLDGFWQKVSVTHCGDKQTMILPALQCTYFSLLWQLAAVSENPPKVDCDLWCLMETQGGTGMKSNMVSKSFFGFVCLIQTFVILCDWLLILTHQDSNNSKEAVGLLDYPPSTSLQEKLLLFIQEHVFMEEEGESKDLTEEEERKDESCKLDVLHRKRSLLAAYCKLIVYNVIEMTAAAEIYKYYVKTYNYFGDIIKETLSKTRHNNKIQSAKTLILCLQQVRLRLNSSSVDLSSASFTNMKELARRFSLTFGWDQVKSRESVAMIHKEGIEFAFQGATGVDGRCLPPNLSFLLIIIEFSNKLLKPDKRLRDIWLCLLFPSSPASTPVIFEKEVMFFLLSDLCHYFPSQCCLFWIWFSAVQSLIYR</sequence>
<comment type="subunit">
    <text evidence="2">Part of the cohesin complex which is composed of a heterodimer between a SMC1 protein (SMC1A or SMC1B) and SMC3, which are attached via their hinge domain, and RAD21 which link them at their heads, and one STAG protein.</text>
</comment>
<dbReference type="InterPro" id="IPR056396">
    <property type="entry name" value="HEAT_SCC3-SA"/>
</dbReference>
<dbReference type="Proteomes" id="UP000694567">
    <property type="component" value="Unplaced"/>
</dbReference>
<dbReference type="GO" id="GO:0000785">
    <property type="term" value="C:chromatin"/>
    <property type="evidence" value="ECO:0007669"/>
    <property type="project" value="UniProtKB-UniRule"/>
</dbReference>
<keyword evidence="5" id="KW-1185">Reference proteome</keyword>
<dbReference type="SUPFAM" id="SSF48371">
    <property type="entry name" value="ARM repeat"/>
    <property type="match status" value="1"/>
</dbReference>
<dbReference type="Pfam" id="PF08514">
    <property type="entry name" value="STAG"/>
    <property type="match status" value="1"/>
</dbReference>
<dbReference type="PANTHER" id="PTHR11199">
    <property type="entry name" value="STROMAL ANTIGEN"/>
    <property type="match status" value="1"/>
</dbReference>
<reference evidence="4" key="1">
    <citation type="submission" date="2025-08" db="UniProtKB">
        <authorList>
            <consortium name="Ensembl"/>
        </authorList>
    </citation>
    <scope>IDENTIFICATION</scope>
</reference>
<dbReference type="GO" id="GO:0007059">
    <property type="term" value="P:chromosome segregation"/>
    <property type="evidence" value="ECO:0007669"/>
    <property type="project" value="UniProtKB-KW"/>
</dbReference>
<evidence type="ECO:0000313" key="5">
    <source>
        <dbReference type="Proteomes" id="UP000694567"/>
    </source>
</evidence>
<dbReference type="GO" id="GO:0003682">
    <property type="term" value="F:chromatin binding"/>
    <property type="evidence" value="ECO:0007669"/>
    <property type="project" value="TreeGrafter"/>
</dbReference>
<evidence type="ECO:0000256" key="1">
    <source>
        <dbReference type="ARBA" id="ARBA00005486"/>
    </source>
</evidence>
<dbReference type="GO" id="GO:0005634">
    <property type="term" value="C:nucleus"/>
    <property type="evidence" value="ECO:0007669"/>
    <property type="project" value="UniProtKB-SubCell"/>
</dbReference>
<protein>
    <recommendedName>
        <fullName evidence="2">Cohesin subunit SA</fullName>
    </recommendedName>
    <alternativeName>
        <fullName evidence="2">SCC3 homolog</fullName>
    </alternativeName>
    <alternativeName>
        <fullName evidence="2">Stromal antigen</fullName>
    </alternativeName>
</protein>